<dbReference type="RefSeq" id="XP_033524659.1">
    <property type="nucleotide sequence ID" value="XM_033662588.1"/>
</dbReference>
<organism evidence="2 3">
    <name type="scientific">Dothidotthia symphoricarpi CBS 119687</name>
    <dbReference type="NCBI Taxonomy" id="1392245"/>
    <lineage>
        <taxon>Eukaryota</taxon>
        <taxon>Fungi</taxon>
        <taxon>Dikarya</taxon>
        <taxon>Ascomycota</taxon>
        <taxon>Pezizomycotina</taxon>
        <taxon>Dothideomycetes</taxon>
        <taxon>Pleosporomycetidae</taxon>
        <taxon>Pleosporales</taxon>
        <taxon>Dothidotthiaceae</taxon>
        <taxon>Dothidotthia</taxon>
    </lineage>
</organism>
<accession>A0A6A6AEB2</accession>
<evidence type="ECO:0000313" key="2">
    <source>
        <dbReference type="EMBL" id="KAF2130272.1"/>
    </source>
</evidence>
<proteinExistence type="predicted"/>
<keyword evidence="1" id="KW-1133">Transmembrane helix</keyword>
<evidence type="ECO:0000256" key="1">
    <source>
        <dbReference type="SAM" id="Phobius"/>
    </source>
</evidence>
<dbReference type="AlphaFoldDB" id="A0A6A6AEB2"/>
<reference evidence="2" key="1">
    <citation type="journal article" date="2020" name="Stud. Mycol.">
        <title>101 Dothideomycetes genomes: a test case for predicting lifestyles and emergence of pathogens.</title>
        <authorList>
            <person name="Haridas S."/>
            <person name="Albert R."/>
            <person name="Binder M."/>
            <person name="Bloem J."/>
            <person name="Labutti K."/>
            <person name="Salamov A."/>
            <person name="Andreopoulos B."/>
            <person name="Baker S."/>
            <person name="Barry K."/>
            <person name="Bills G."/>
            <person name="Bluhm B."/>
            <person name="Cannon C."/>
            <person name="Castanera R."/>
            <person name="Culley D."/>
            <person name="Daum C."/>
            <person name="Ezra D."/>
            <person name="Gonzalez J."/>
            <person name="Henrissat B."/>
            <person name="Kuo A."/>
            <person name="Liang C."/>
            <person name="Lipzen A."/>
            <person name="Lutzoni F."/>
            <person name="Magnuson J."/>
            <person name="Mondo S."/>
            <person name="Nolan M."/>
            <person name="Ohm R."/>
            <person name="Pangilinan J."/>
            <person name="Park H.-J."/>
            <person name="Ramirez L."/>
            <person name="Alfaro M."/>
            <person name="Sun H."/>
            <person name="Tritt A."/>
            <person name="Yoshinaga Y."/>
            <person name="Zwiers L.-H."/>
            <person name="Turgeon B."/>
            <person name="Goodwin S."/>
            <person name="Spatafora J."/>
            <person name="Crous P."/>
            <person name="Grigoriev I."/>
        </authorList>
    </citation>
    <scope>NUCLEOTIDE SEQUENCE</scope>
    <source>
        <strain evidence="2">CBS 119687</strain>
    </source>
</reference>
<sequence>MSMTLSDFERFWGCRRLFGLAFVQLSHRLVVWYVVGFCWFLPSPAPIAIRQVYVAFCLSFSSLYLAYCMAVAIYFGQPIFKESLFR</sequence>
<keyword evidence="1" id="KW-0812">Transmembrane</keyword>
<dbReference type="EMBL" id="ML977504">
    <property type="protein sequence ID" value="KAF2130272.1"/>
    <property type="molecule type" value="Genomic_DNA"/>
</dbReference>
<dbReference type="GeneID" id="54403020"/>
<protein>
    <submittedName>
        <fullName evidence="2">Uncharacterized protein</fullName>
    </submittedName>
</protein>
<feature type="transmembrane region" description="Helical" evidence="1">
    <location>
        <begin position="20"/>
        <end position="41"/>
    </location>
</feature>
<evidence type="ECO:0000313" key="3">
    <source>
        <dbReference type="Proteomes" id="UP000799771"/>
    </source>
</evidence>
<dbReference type="Proteomes" id="UP000799771">
    <property type="component" value="Unassembled WGS sequence"/>
</dbReference>
<feature type="transmembrane region" description="Helical" evidence="1">
    <location>
        <begin position="53"/>
        <end position="76"/>
    </location>
</feature>
<keyword evidence="3" id="KW-1185">Reference proteome</keyword>
<gene>
    <name evidence="2" type="ORF">P153DRAFT_215104</name>
</gene>
<keyword evidence="1" id="KW-0472">Membrane</keyword>
<name>A0A6A6AEB2_9PLEO</name>